<dbReference type="EC" id="1.11.1.-" evidence="13"/>
<dbReference type="EMBL" id="CP002002">
    <property type="protein sequence ID" value="AEO05380.1"/>
    <property type="molecule type" value="Genomic_DNA"/>
</dbReference>
<comment type="similarity">
    <text evidence="9 13">Belongs to the DyP-type peroxidase family.</text>
</comment>
<evidence type="ECO:0000256" key="14">
    <source>
        <dbReference type="SAM" id="MobiDB-lite"/>
    </source>
</evidence>
<evidence type="ECO:0000256" key="9">
    <source>
        <dbReference type="ARBA" id="ARBA00025737"/>
    </source>
</evidence>
<organism evidence="18 19">
    <name type="scientific">Listeria monocytogenes serotype 1/2a (strain 10403S)</name>
    <dbReference type="NCBI Taxonomy" id="393133"/>
    <lineage>
        <taxon>Bacteria</taxon>
        <taxon>Bacillati</taxon>
        <taxon>Bacillota</taxon>
        <taxon>Bacilli</taxon>
        <taxon>Bacillales</taxon>
        <taxon>Listeriaceae</taxon>
        <taxon>Listeria</taxon>
    </lineage>
</organism>
<evidence type="ECO:0000256" key="15">
    <source>
        <dbReference type="SAM" id="Phobius"/>
    </source>
</evidence>
<dbReference type="Pfam" id="PF20628">
    <property type="entry name" value="Dyp_perox_C"/>
    <property type="match status" value="1"/>
</dbReference>
<keyword evidence="15" id="KW-1133">Transmembrane helix</keyword>
<reference evidence="19" key="1">
    <citation type="submission" date="2010-04" db="EMBL/GenBank/DDBJ databases">
        <title>The genome sequence of Listeria monocytogenes strain 10403S.</title>
        <authorList>
            <consortium name="The Broad Institute Genome Sequencing Platform"/>
            <consortium name="The Broad Institute Genome Sequencing Center for Infectious Disease"/>
            <person name="Borowsky M."/>
            <person name="Borodovsky M."/>
            <person name="Young S.K."/>
            <person name="Zeng Q."/>
            <person name="Koehrsen M."/>
            <person name="Fitzgerald M."/>
            <person name="Wiedmann M."/>
            <person name="Swaminathan B."/>
            <person name="Lauer P."/>
            <person name="Portnoy D."/>
            <person name="Cossart P."/>
            <person name="Buchrieser C."/>
            <person name="Higgins D."/>
            <person name="Abouelleil A."/>
            <person name="Alvarado L."/>
            <person name="Arachchi H.M."/>
            <person name="Berlin A."/>
            <person name="Borenstein D."/>
            <person name="Brown A."/>
            <person name="Chapman S.B."/>
            <person name="Chen Z."/>
            <person name="Dunbar C.D."/>
            <person name="Engels R."/>
            <person name="Freedman E."/>
            <person name="Gearin G."/>
            <person name="Gellesch M."/>
            <person name="Goldberg J."/>
            <person name="Griggs A."/>
            <person name="Gujja S."/>
            <person name="Heilman E."/>
            <person name="Heiman D."/>
            <person name="Howarth C."/>
            <person name="Jen D."/>
            <person name="Larson L."/>
            <person name="Lui A."/>
            <person name="MacDonald J."/>
            <person name="Mehta T."/>
            <person name="Montmayeur A."/>
            <person name="Neiman D."/>
            <person name="Park D."/>
            <person name="Pearson M."/>
            <person name="Priest M."/>
            <person name="Richards J."/>
            <person name="Roberts A."/>
            <person name="Saif S."/>
            <person name="Shea T."/>
            <person name="Shenoy N."/>
            <person name="Sisk P."/>
            <person name="Stolte C."/>
            <person name="Sykes S."/>
            <person name="Walk T."/>
            <person name="White J."/>
            <person name="Yandava C."/>
            <person name="Haas B."/>
            <person name="Nusbaum C."/>
            <person name="Birren B."/>
        </authorList>
    </citation>
    <scope>NUCLEOTIDE SEQUENCE [LARGE SCALE GENOMIC DNA]</scope>
    <source>
        <strain evidence="19">10403S</strain>
    </source>
</reference>
<comment type="subcellular location">
    <subcellularLocation>
        <location evidence="1">Cell envelope</location>
    </subcellularLocation>
</comment>
<gene>
    <name evidence="18" type="ordered locus">LMRG_00059</name>
</gene>
<dbReference type="GO" id="GO:0004601">
    <property type="term" value="F:peroxidase activity"/>
    <property type="evidence" value="ECO:0007669"/>
    <property type="project" value="UniProtKB-KW"/>
</dbReference>
<keyword evidence="8" id="KW-0456">Lyase</keyword>
<keyword evidence="7 13" id="KW-0408">Iron</keyword>
<evidence type="ECO:0000256" key="1">
    <source>
        <dbReference type="ARBA" id="ARBA00004196"/>
    </source>
</evidence>
<keyword evidence="2 13" id="KW-0575">Peroxidase</keyword>
<evidence type="ECO:0000259" key="16">
    <source>
        <dbReference type="Pfam" id="PF04261"/>
    </source>
</evidence>
<feature type="region of interest" description="Disordered" evidence="14">
    <location>
        <begin position="1"/>
        <end position="21"/>
    </location>
</feature>
<sequence length="421" mass="46762">MTDKKSENQTEKTETKENKGMTRREMLKLSAVAGTGIAVGATGLGTILNVVDHVDKALTPKEKAETGVPFYATNQAGIITAQQTYCYIASFDIQTESRQILQDLFVKWTKFADLTTSGGVLRDVDNDMLPPNDTGEADGLGISNFTVTLGYGPTFFEKDGKDRFGVKAKKPKYLEKIPHMAHDSLDEAYSDGDLCIQVCADDQQVAFHGIRNFIRLASGVAVVRWIEEGFLSAPKNETPRNLFGFKDGTANVDHDSNKGYEDVVWAENDEPEWMRNGSYLGYRKIQMLIEIWDRSSLLDQEDTFGRKKASGAPYHKKHEHDKVDPSKLPADSHVRLAKDTKQQMHRRAYSYTNGIDKSTGTIDAGLLFICFTQNPAKQFLPMLSIMGKMDKLNEYTVPIGSAMFACQGGLAPGEIFGEKLL</sequence>
<evidence type="ECO:0000256" key="12">
    <source>
        <dbReference type="ARBA" id="ARBA00048856"/>
    </source>
</evidence>
<evidence type="ECO:0000256" key="5">
    <source>
        <dbReference type="ARBA" id="ARBA00022729"/>
    </source>
</evidence>
<feature type="transmembrane region" description="Helical" evidence="15">
    <location>
        <begin position="29"/>
        <end position="51"/>
    </location>
</feature>
<accession>A0A0H3GHL4</accession>
<evidence type="ECO:0000256" key="11">
    <source>
        <dbReference type="ARBA" id="ARBA00033775"/>
    </source>
</evidence>
<protein>
    <recommendedName>
        <fullName evidence="10 13">Deferrochelatase</fullName>
        <ecNumber evidence="13">1.11.1.-</ecNumber>
    </recommendedName>
    <alternativeName>
        <fullName evidence="11 13">Peroxidase EfeB</fullName>
    </alternativeName>
</protein>
<comment type="cofactor">
    <cofactor evidence="13">
        <name>heme b</name>
        <dbReference type="ChEBI" id="CHEBI:60344"/>
    </cofactor>
    <text evidence="13">Binds 1 heme b (iron(II)-protoporphyrin IX) group non-covalently per subunit.</text>
</comment>
<evidence type="ECO:0000256" key="3">
    <source>
        <dbReference type="ARBA" id="ARBA00022617"/>
    </source>
</evidence>
<keyword evidence="15" id="KW-0472">Membrane</keyword>
<dbReference type="PANTHER" id="PTHR30521:SF4">
    <property type="entry name" value="DEFERROCHELATASE"/>
    <property type="match status" value="1"/>
</dbReference>
<dbReference type="PROSITE" id="PS51404">
    <property type="entry name" value="DYP_PEROXIDASE"/>
    <property type="match status" value="1"/>
</dbReference>
<dbReference type="GO" id="GO:0005829">
    <property type="term" value="C:cytosol"/>
    <property type="evidence" value="ECO:0007669"/>
    <property type="project" value="TreeGrafter"/>
</dbReference>
<dbReference type="InterPro" id="IPR006313">
    <property type="entry name" value="EfeB/EfeN"/>
</dbReference>
<feature type="domain" description="Dyp-type peroxidase N-terminal" evidence="16">
    <location>
        <begin position="75"/>
        <end position="230"/>
    </location>
</feature>
<proteinExistence type="inferred from homology"/>
<evidence type="ECO:0000256" key="2">
    <source>
        <dbReference type="ARBA" id="ARBA00022559"/>
    </source>
</evidence>
<keyword evidence="6 13" id="KW-0560">Oxidoreductase</keyword>
<comment type="catalytic activity">
    <reaction evidence="12">
        <text>heme b + 2 H(+) = protoporphyrin IX + Fe(2+)</text>
        <dbReference type="Rhea" id="RHEA:22584"/>
        <dbReference type="ChEBI" id="CHEBI:15378"/>
        <dbReference type="ChEBI" id="CHEBI:29033"/>
        <dbReference type="ChEBI" id="CHEBI:57306"/>
        <dbReference type="ChEBI" id="CHEBI:60344"/>
        <dbReference type="EC" id="4.98.1.1"/>
    </reaction>
    <physiologicalReaction direction="left-to-right" evidence="12">
        <dbReference type="Rhea" id="RHEA:22585"/>
    </physiologicalReaction>
</comment>
<dbReference type="GO" id="GO:0033212">
    <property type="term" value="P:iron import into cell"/>
    <property type="evidence" value="ECO:0007669"/>
    <property type="project" value="InterPro"/>
</dbReference>
<dbReference type="NCBIfam" id="TIGR01413">
    <property type="entry name" value="Dyp_perox_fam"/>
    <property type="match status" value="1"/>
</dbReference>
<dbReference type="InterPro" id="IPR048328">
    <property type="entry name" value="Dyp_perox_C"/>
</dbReference>
<evidence type="ECO:0000256" key="8">
    <source>
        <dbReference type="ARBA" id="ARBA00023239"/>
    </source>
</evidence>
<dbReference type="GO" id="GO:0046872">
    <property type="term" value="F:metal ion binding"/>
    <property type="evidence" value="ECO:0007669"/>
    <property type="project" value="UniProtKB-KW"/>
</dbReference>
<evidence type="ECO:0000256" key="10">
    <source>
        <dbReference type="ARBA" id="ARBA00033771"/>
    </source>
</evidence>
<dbReference type="InterPro" id="IPR006311">
    <property type="entry name" value="TAT_signal"/>
</dbReference>
<evidence type="ECO:0000313" key="18">
    <source>
        <dbReference type="EMBL" id="AEO05380.1"/>
    </source>
</evidence>
<name>A0A0H3GHL4_LISM4</name>
<dbReference type="InterPro" id="IPR011008">
    <property type="entry name" value="Dimeric_a/b-barrel"/>
</dbReference>
<feature type="region of interest" description="Disordered" evidence="14">
    <location>
        <begin position="308"/>
        <end position="328"/>
    </location>
</feature>
<evidence type="ECO:0000256" key="4">
    <source>
        <dbReference type="ARBA" id="ARBA00022723"/>
    </source>
</evidence>
<dbReference type="SUPFAM" id="SSF54909">
    <property type="entry name" value="Dimeric alpha+beta barrel"/>
    <property type="match status" value="1"/>
</dbReference>
<feature type="domain" description="Dyp-type peroxidase C-terminal" evidence="17">
    <location>
        <begin position="238"/>
        <end position="408"/>
    </location>
</feature>
<evidence type="ECO:0000256" key="13">
    <source>
        <dbReference type="RuleBase" id="RU365017"/>
    </source>
</evidence>
<dbReference type="RefSeq" id="WP_014600492.1">
    <property type="nucleotide sequence ID" value="NC_017544.1"/>
</dbReference>
<dbReference type="Pfam" id="PF04261">
    <property type="entry name" value="Dyp_perox_N"/>
    <property type="match status" value="1"/>
</dbReference>
<evidence type="ECO:0000259" key="17">
    <source>
        <dbReference type="Pfam" id="PF20628"/>
    </source>
</evidence>
<dbReference type="InterPro" id="IPR006314">
    <property type="entry name" value="Dyp_peroxidase"/>
</dbReference>
<dbReference type="HOGENOM" id="CLU_039488_2_0_9"/>
<dbReference type="InterPro" id="IPR048327">
    <property type="entry name" value="Dyp_perox_N"/>
</dbReference>
<dbReference type="GO" id="GO:0004325">
    <property type="term" value="F:ferrochelatase activity"/>
    <property type="evidence" value="ECO:0007669"/>
    <property type="project" value="UniProtKB-EC"/>
</dbReference>
<dbReference type="GO" id="GO:0020037">
    <property type="term" value="F:heme binding"/>
    <property type="evidence" value="ECO:0007669"/>
    <property type="project" value="InterPro"/>
</dbReference>
<dbReference type="NCBIfam" id="TIGR01412">
    <property type="entry name" value="tat_substr_1"/>
    <property type="match status" value="1"/>
</dbReference>
<dbReference type="Proteomes" id="UP000001288">
    <property type="component" value="Chromosome"/>
</dbReference>
<keyword evidence="15" id="KW-0812">Transmembrane</keyword>
<keyword evidence="5" id="KW-0732">Signal</keyword>
<dbReference type="PANTHER" id="PTHR30521">
    <property type="entry name" value="DEFERROCHELATASE/PEROXIDASE"/>
    <property type="match status" value="1"/>
</dbReference>
<dbReference type="AlphaFoldDB" id="A0A0H3GHL4"/>
<evidence type="ECO:0000256" key="7">
    <source>
        <dbReference type="ARBA" id="ARBA00023004"/>
    </source>
</evidence>
<keyword evidence="4 13" id="KW-0479">Metal-binding</keyword>
<dbReference type="GO" id="GO:0030313">
    <property type="term" value="C:cell envelope"/>
    <property type="evidence" value="ECO:0007669"/>
    <property type="project" value="UniProtKB-SubCell"/>
</dbReference>
<evidence type="ECO:0000313" key="19">
    <source>
        <dbReference type="Proteomes" id="UP000001288"/>
    </source>
</evidence>
<dbReference type="PROSITE" id="PS51318">
    <property type="entry name" value="TAT"/>
    <property type="match status" value="1"/>
</dbReference>
<feature type="compositionally biased region" description="Basic residues" evidence="14">
    <location>
        <begin position="308"/>
        <end position="319"/>
    </location>
</feature>
<comment type="function">
    <text evidence="13">Involved in the recovery of exogenous heme iron. Extracts iron from heme while preserving the protoporphyrin ring intact.</text>
</comment>
<dbReference type="KEGG" id="lmt:LMRG_00059"/>
<keyword evidence="3 13" id="KW-0349">Heme</keyword>
<evidence type="ECO:0000256" key="6">
    <source>
        <dbReference type="ARBA" id="ARBA00023002"/>
    </source>
</evidence>